<proteinExistence type="predicted"/>
<sequence>MKKTIKTSALLIAGAFVLSGCGGGDAESGESSALAVGQDQYSADELEAALEAVKEDGILTGAVENDAMLRPQFEKPSYTDITISPEQCAALLSSTFDRKLQDGNLAFGGLNDSDVLTLVSYEDASVLEEQVEGSGQALTDCAELQMNNGTGQITAALEKIDATSEAPTTQAYLTTIGQPSSGEAVHVIGISGTVQVSATLFDPADVDAAVADGEEAVNAVLTELEQQ</sequence>
<evidence type="ECO:0000313" key="1">
    <source>
        <dbReference type="EMBL" id="UWX98112.1"/>
    </source>
</evidence>
<accession>A0ABY5YSL8</accession>
<organism evidence="1 2">
    <name type="scientific">Arthrobacter zhaoxinii</name>
    <dbReference type="NCBI Taxonomy" id="2964616"/>
    <lineage>
        <taxon>Bacteria</taxon>
        <taxon>Bacillati</taxon>
        <taxon>Actinomycetota</taxon>
        <taxon>Actinomycetes</taxon>
        <taxon>Micrococcales</taxon>
        <taxon>Micrococcaceae</taxon>
        <taxon>Arthrobacter</taxon>
    </lineage>
</organism>
<dbReference type="EMBL" id="CP104275">
    <property type="protein sequence ID" value="UWX98112.1"/>
    <property type="molecule type" value="Genomic_DNA"/>
</dbReference>
<dbReference type="Proteomes" id="UP001059859">
    <property type="component" value="Chromosome"/>
</dbReference>
<keyword evidence="2" id="KW-1185">Reference proteome</keyword>
<dbReference type="PROSITE" id="PS51257">
    <property type="entry name" value="PROKAR_LIPOPROTEIN"/>
    <property type="match status" value="1"/>
</dbReference>
<gene>
    <name evidence="1" type="ORF">N2K95_05450</name>
</gene>
<evidence type="ECO:0008006" key="3">
    <source>
        <dbReference type="Google" id="ProtNLM"/>
    </source>
</evidence>
<dbReference type="RefSeq" id="WP_260653256.1">
    <property type="nucleotide sequence ID" value="NZ_CP104275.1"/>
</dbReference>
<name>A0ABY5YSL8_9MICC</name>
<evidence type="ECO:0000313" key="2">
    <source>
        <dbReference type="Proteomes" id="UP001059859"/>
    </source>
</evidence>
<reference evidence="1" key="1">
    <citation type="submission" date="2022-09" db="EMBL/GenBank/DDBJ databases">
        <title>Novel species in genus Arthrobacter.</title>
        <authorList>
            <person name="Liu Y."/>
        </authorList>
    </citation>
    <scope>NUCLEOTIDE SEQUENCE</scope>
    <source>
        <strain evidence="1">Zg-Y815</strain>
    </source>
</reference>
<protein>
    <recommendedName>
        <fullName evidence="3">PknH-like extracellular domain-containing protein</fullName>
    </recommendedName>
</protein>